<evidence type="ECO:0000256" key="1">
    <source>
        <dbReference type="SAM" id="MobiDB-lite"/>
    </source>
</evidence>
<dbReference type="AlphaFoldDB" id="A0A1Z5S7P2"/>
<dbReference type="Proteomes" id="UP000000768">
    <property type="component" value="Chromosome 1"/>
</dbReference>
<accession>A0A1Z5S7P2</accession>
<protein>
    <submittedName>
        <fullName evidence="2">Uncharacterized protein</fullName>
    </submittedName>
</protein>
<dbReference type="InParanoid" id="A0A1Z5S7P2"/>
<dbReference type="EMBL" id="CM000760">
    <property type="protein sequence ID" value="OQU91839.1"/>
    <property type="molecule type" value="Genomic_DNA"/>
</dbReference>
<sequence>MPSCPPASPGSPPSLLPGRFSAHDRSGNLGGDLCATNELKHGGSLGRGQAFDASMSNCLEVPFAHEDLDAHEIWIRSQPQLQPSLSWSSKGAGTIERLSG</sequence>
<proteinExistence type="predicted"/>
<keyword evidence="3" id="KW-1185">Reference proteome</keyword>
<gene>
    <name evidence="2" type="ORF">SORBI_3001G255866</name>
</gene>
<organism evidence="2 3">
    <name type="scientific">Sorghum bicolor</name>
    <name type="common">Sorghum</name>
    <name type="synonym">Sorghum vulgare</name>
    <dbReference type="NCBI Taxonomy" id="4558"/>
    <lineage>
        <taxon>Eukaryota</taxon>
        <taxon>Viridiplantae</taxon>
        <taxon>Streptophyta</taxon>
        <taxon>Embryophyta</taxon>
        <taxon>Tracheophyta</taxon>
        <taxon>Spermatophyta</taxon>
        <taxon>Magnoliopsida</taxon>
        <taxon>Liliopsida</taxon>
        <taxon>Poales</taxon>
        <taxon>Poaceae</taxon>
        <taxon>PACMAD clade</taxon>
        <taxon>Panicoideae</taxon>
        <taxon>Andropogonodae</taxon>
        <taxon>Andropogoneae</taxon>
        <taxon>Sorghinae</taxon>
        <taxon>Sorghum</taxon>
    </lineage>
</organism>
<reference evidence="2 3" key="1">
    <citation type="journal article" date="2009" name="Nature">
        <title>The Sorghum bicolor genome and the diversification of grasses.</title>
        <authorList>
            <person name="Paterson A.H."/>
            <person name="Bowers J.E."/>
            <person name="Bruggmann R."/>
            <person name="Dubchak I."/>
            <person name="Grimwood J."/>
            <person name="Gundlach H."/>
            <person name="Haberer G."/>
            <person name="Hellsten U."/>
            <person name="Mitros T."/>
            <person name="Poliakov A."/>
            <person name="Schmutz J."/>
            <person name="Spannagl M."/>
            <person name="Tang H."/>
            <person name="Wang X."/>
            <person name="Wicker T."/>
            <person name="Bharti A.K."/>
            <person name="Chapman J."/>
            <person name="Feltus F.A."/>
            <person name="Gowik U."/>
            <person name="Grigoriev I.V."/>
            <person name="Lyons E."/>
            <person name="Maher C.A."/>
            <person name="Martis M."/>
            <person name="Narechania A."/>
            <person name="Otillar R.P."/>
            <person name="Penning B.W."/>
            <person name="Salamov A.A."/>
            <person name="Wang Y."/>
            <person name="Zhang L."/>
            <person name="Carpita N.C."/>
            <person name="Freeling M."/>
            <person name="Gingle A.R."/>
            <person name="Hash C.T."/>
            <person name="Keller B."/>
            <person name="Klein P."/>
            <person name="Kresovich S."/>
            <person name="McCann M.C."/>
            <person name="Ming R."/>
            <person name="Peterson D.G."/>
            <person name="Mehboob-ur-Rahman"/>
            <person name="Ware D."/>
            <person name="Westhoff P."/>
            <person name="Mayer K.F."/>
            <person name="Messing J."/>
            <person name="Rokhsar D.S."/>
        </authorList>
    </citation>
    <scope>NUCLEOTIDE SEQUENCE [LARGE SCALE GENOMIC DNA]</scope>
    <source>
        <strain evidence="3">cv. BTx623</strain>
    </source>
</reference>
<evidence type="ECO:0000313" key="2">
    <source>
        <dbReference type="EMBL" id="OQU91839.1"/>
    </source>
</evidence>
<feature type="region of interest" description="Disordered" evidence="1">
    <location>
        <begin position="1"/>
        <end position="24"/>
    </location>
</feature>
<feature type="compositionally biased region" description="Pro residues" evidence="1">
    <location>
        <begin position="1"/>
        <end position="15"/>
    </location>
</feature>
<reference evidence="3" key="2">
    <citation type="journal article" date="2018" name="Plant J.">
        <title>The Sorghum bicolor reference genome: improved assembly, gene annotations, a transcriptome atlas, and signatures of genome organization.</title>
        <authorList>
            <person name="McCormick R.F."/>
            <person name="Truong S.K."/>
            <person name="Sreedasyam A."/>
            <person name="Jenkins J."/>
            <person name="Shu S."/>
            <person name="Sims D."/>
            <person name="Kennedy M."/>
            <person name="Amirebrahimi M."/>
            <person name="Weers B.D."/>
            <person name="McKinley B."/>
            <person name="Mattison A."/>
            <person name="Morishige D.T."/>
            <person name="Grimwood J."/>
            <person name="Schmutz J."/>
            <person name="Mullet J.E."/>
        </authorList>
    </citation>
    <scope>NUCLEOTIDE SEQUENCE [LARGE SCALE GENOMIC DNA]</scope>
    <source>
        <strain evidence="3">cv. BTx623</strain>
    </source>
</reference>
<evidence type="ECO:0000313" key="3">
    <source>
        <dbReference type="Proteomes" id="UP000000768"/>
    </source>
</evidence>
<name>A0A1Z5S7P2_SORBI</name>
<dbReference type="Gramene" id="OQU91839">
    <property type="protein sequence ID" value="OQU91839"/>
    <property type="gene ID" value="SORBI_3001G255866"/>
</dbReference>